<evidence type="ECO:0000313" key="3">
    <source>
        <dbReference type="Proteomes" id="UP000623467"/>
    </source>
</evidence>
<dbReference type="EMBL" id="JACAZH010000009">
    <property type="protein sequence ID" value="KAF7358982.1"/>
    <property type="molecule type" value="Genomic_DNA"/>
</dbReference>
<dbReference type="Proteomes" id="UP000623467">
    <property type="component" value="Unassembled WGS sequence"/>
</dbReference>
<evidence type="ECO:0000256" key="1">
    <source>
        <dbReference type="SAM" id="MobiDB-lite"/>
    </source>
</evidence>
<evidence type="ECO:0000313" key="2">
    <source>
        <dbReference type="EMBL" id="KAF7358982.1"/>
    </source>
</evidence>
<sequence length="129" mass="14221">MLTKLRRVFKSHPSAGPNLRSNAETLAASSPVHRTEPAAAAKDAENIQTPSSHWKNGLVDNAAFALDVVEKLAAFAQTVPFVAPVAGFLSQIVKVYNEVQDTHDKRNILLDRITNIAEDLGTWRNIRDY</sequence>
<name>A0A8H6YH28_9AGAR</name>
<gene>
    <name evidence="2" type="ORF">MSAN_01238700</name>
</gene>
<keyword evidence="3" id="KW-1185">Reference proteome</keyword>
<proteinExistence type="predicted"/>
<comment type="caution">
    <text evidence="2">The sequence shown here is derived from an EMBL/GenBank/DDBJ whole genome shotgun (WGS) entry which is preliminary data.</text>
</comment>
<reference evidence="2" key="1">
    <citation type="submission" date="2020-05" db="EMBL/GenBank/DDBJ databases">
        <title>Mycena genomes resolve the evolution of fungal bioluminescence.</title>
        <authorList>
            <person name="Tsai I.J."/>
        </authorList>
    </citation>
    <scope>NUCLEOTIDE SEQUENCE</scope>
    <source>
        <strain evidence="2">160909Yilan</strain>
    </source>
</reference>
<protein>
    <submittedName>
        <fullName evidence="2">Uncharacterized protein</fullName>
    </submittedName>
</protein>
<dbReference type="AlphaFoldDB" id="A0A8H6YH28"/>
<organism evidence="2 3">
    <name type="scientific">Mycena sanguinolenta</name>
    <dbReference type="NCBI Taxonomy" id="230812"/>
    <lineage>
        <taxon>Eukaryota</taxon>
        <taxon>Fungi</taxon>
        <taxon>Dikarya</taxon>
        <taxon>Basidiomycota</taxon>
        <taxon>Agaricomycotina</taxon>
        <taxon>Agaricomycetes</taxon>
        <taxon>Agaricomycetidae</taxon>
        <taxon>Agaricales</taxon>
        <taxon>Marasmiineae</taxon>
        <taxon>Mycenaceae</taxon>
        <taxon>Mycena</taxon>
    </lineage>
</organism>
<dbReference type="OrthoDB" id="3059533at2759"/>
<accession>A0A8H6YH28</accession>
<feature type="region of interest" description="Disordered" evidence="1">
    <location>
        <begin position="28"/>
        <end position="47"/>
    </location>
</feature>